<protein>
    <submittedName>
        <fullName evidence="1">Uncharacterized protein</fullName>
    </submittedName>
</protein>
<dbReference type="EMBL" id="SZYD01000010">
    <property type="protein sequence ID" value="KAD4981751.1"/>
    <property type="molecule type" value="Genomic_DNA"/>
</dbReference>
<reference evidence="1 2" key="1">
    <citation type="submission" date="2019-05" db="EMBL/GenBank/DDBJ databases">
        <title>Mikania micrantha, genome provides insights into the molecular mechanism of rapid growth.</title>
        <authorList>
            <person name="Liu B."/>
        </authorList>
    </citation>
    <scope>NUCLEOTIDE SEQUENCE [LARGE SCALE GENOMIC DNA]</scope>
    <source>
        <strain evidence="1">NLD-2019</strain>
        <tissue evidence="1">Leaf</tissue>
    </source>
</reference>
<name>A0A5N6NKC9_9ASTR</name>
<gene>
    <name evidence="1" type="ORF">E3N88_18422</name>
</gene>
<dbReference type="AlphaFoldDB" id="A0A5N6NKC9"/>
<organism evidence="1 2">
    <name type="scientific">Mikania micrantha</name>
    <name type="common">bitter vine</name>
    <dbReference type="NCBI Taxonomy" id="192012"/>
    <lineage>
        <taxon>Eukaryota</taxon>
        <taxon>Viridiplantae</taxon>
        <taxon>Streptophyta</taxon>
        <taxon>Embryophyta</taxon>
        <taxon>Tracheophyta</taxon>
        <taxon>Spermatophyta</taxon>
        <taxon>Magnoliopsida</taxon>
        <taxon>eudicotyledons</taxon>
        <taxon>Gunneridae</taxon>
        <taxon>Pentapetalae</taxon>
        <taxon>asterids</taxon>
        <taxon>campanulids</taxon>
        <taxon>Asterales</taxon>
        <taxon>Asteraceae</taxon>
        <taxon>Asteroideae</taxon>
        <taxon>Heliantheae alliance</taxon>
        <taxon>Eupatorieae</taxon>
        <taxon>Mikania</taxon>
    </lineage>
</organism>
<keyword evidence="2" id="KW-1185">Reference proteome</keyword>
<evidence type="ECO:0000313" key="2">
    <source>
        <dbReference type="Proteomes" id="UP000326396"/>
    </source>
</evidence>
<evidence type="ECO:0000313" key="1">
    <source>
        <dbReference type="EMBL" id="KAD4981751.1"/>
    </source>
</evidence>
<comment type="caution">
    <text evidence="1">The sequence shown here is derived from an EMBL/GenBank/DDBJ whole genome shotgun (WGS) entry which is preliminary data.</text>
</comment>
<accession>A0A5N6NKC9</accession>
<dbReference type="Proteomes" id="UP000326396">
    <property type="component" value="Linkage Group LG18"/>
</dbReference>
<sequence length="181" mass="20663">MQISSKIQALQLKERTILKDLHESSFPSSNQAPKYPRLSSSCSRRLIRVPRFQKTPKNSCHRVPFVEKKKLGFWAEKWSGAYRLAGACEARRCARVKLVGRLWLPGVPPVGGLSYQAVHADVRESENVPTHTAWDQSLARGVPLRAKFFVFFARSTALDFDVRFPSFPLLRDTILHKNNKM</sequence>
<proteinExistence type="predicted"/>